<dbReference type="GO" id="GO:0005886">
    <property type="term" value="C:plasma membrane"/>
    <property type="evidence" value="ECO:0007669"/>
    <property type="project" value="TreeGrafter"/>
</dbReference>
<reference evidence="5" key="1">
    <citation type="journal article" date="2021" name="Genome Biol. Evol.">
        <title>A High-Quality Reference Genome for a Parasitic Bivalve with Doubly Uniparental Inheritance (Bivalvia: Unionida).</title>
        <authorList>
            <person name="Smith C.H."/>
        </authorList>
    </citation>
    <scope>NUCLEOTIDE SEQUENCE</scope>
    <source>
        <strain evidence="5">CHS0354</strain>
    </source>
</reference>
<dbReference type="InterPro" id="IPR001590">
    <property type="entry name" value="Peptidase_M12B"/>
</dbReference>
<dbReference type="InterPro" id="IPR024079">
    <property type="entry name" value="MetalloPept_cat_dom_sf"/>
</dbReference>
<evidence type="ECO:0000313" key="5">
    <source>
        <dbReference type="EMBL" id="KAK3597916.1"/>
    </source>
</evidence>
<sequence length="603" mass="67715">MIHYSVICNYFMFCTLVLELKVCLGGSNLDDYILHYEELSYDSGDLHQRHLRSKRSTDGIVHLDFDAFGRKFKLQLRKDTSVFTPQHMMEEADGNLRYVDLSFLYTGEVMGIRGSKVDGAIIQGIFRGEIHIPGDTVYHIEVNNRFNKSQLSAGHHSVIYRDKDLNLDPYRIQRERDRREASKAISTSGYCGYDQAVQWMRSVVQSEVTQDTIRHRRSAMEWQEVSDEHEHQNVEDNIYSSRLHRQKRENLIGQKNTCTLHLRSDPLLWNHVMDKNKQNKDIAQDEILAFFANHVKAINAIYGSTNFTDGRVWYTGVQFAVQRTTVMTWEAKCTNPLTRSPYCDDNLDVSNFLNLHSLENHDDFCLAYLFTYRDFTGGTLGLAWVGAPSQASGGVCEKFKQYSGVWKSLNTGIVTTLNYGKEVPFSVSKLTFAHEVGHNFGSPHDSGTVCAPFGTGSSDANDGNYIMFASATTGDRLHNDKFSSCSKGNISQVLDAVVNQRNGKVFCFIKSSDAFCGNGLVEKDEQCDCGYVDDTGSCSDICCIGRNVVLSSSAACTRKVNATCSPSEGSCCTKSCGYENRTLTCREATECLEASNCKYPLTD</sequence>
<keyword evidence="2" id="KW-0732">Signal</keyword>
<organism evidence="5 6">
    <name type="scientific">Potamilus streckersoni</name>
    <dbReference type="NCBI Taxonomy" id="2493646"/>
    <lineage>
        <taxon>Eukaryota</taxon>
        <taxon>Metazoa</taxon>
        <taxon>Spiralia</taxon>
        <taxon>Lophotrochozoa</taxon>
        <taxon>Mollusca</taxon>
        <taxon>Bivalvia</taxon>
        <taxon>Autobranchia</taxon>
        <taxon>Heteroconchia</taxon>
        <taxon>Palaeoheterodonta</taxon>
        <taxon>Unionida</taxon>
        <taxon>Unionoidea</taxon>
        <taxon>Unionidae</taxon>
        <taxon>Ambleminae</taxon>
        <taxon>Lampsilini</taxon>
        <taxon>Potamilus</taxon>
    </lineage>
</organism>
<evidence type="ECO:0000259" key="4">
    <source>
        <dbReference type="PROSITE" id="PS50215"/>
    </source>
</evidence>
<protein>
    <recommendedName>
        <fullName evidence="7">Disintegrin and metalloproteinase domain-containing protein 10</fullName>
    </recommendedName>
</protein>
<gene>
    <name evidence="5" type="ORF">CHS0354_042255</name>
</gene>
<dbReference type="SMART" id="SM00050">
    <property type="entry name" value="DISIN"/>
    <property type="match status" value="1"/>
</dbReference>
<proteinExistence type="predicted"/>
<dbReference type="Gene3D" id="4.10.70.10">
    <property type="entry name" value="Disintegrin domain"/>
    <property type="match status" value="1"/>
</dbReference>
<feature type="binding site" evidence="1">
    <location>
        <position position="434"/>
    </location>
    <ligand>
        <name>Zn(2+)</name>
        <dbReference type="ChEBI" id="CHEBI:29105"/>
        <note>catalytic</note>
    </ligand>
</feature>
<feature type="binding site" evidence="1">
    <location>
        <position position="444"/>
    </location>
    <ligand>
        <name>Zn(2+)</name>
        <dbReference type="ChEBI" id="CHEBI:29105"/>
        <note>catalytic</note>
    </ligand>
</feature>
<dbReference type="Gene3D" id="3.40.390.10">
    <property type="entry name" value="Collagenase (Catalytic Domain)"/>
    <property type="match status" value="1"/>
</dbReference>
<feature type="active site" evidence="1">
    <location>
        <position position="435"/>
    </location>
</feature>
<dbReference type="GO" id="GO:0007219">
    <property type="term" value="P:Notch signaling pathway"/>
    <property type="evidence" value="ECO:0007669"/>
    <property type="project" value="TreeGrafter"/>
</dbReference>
<dbReference type="GO" id="GO:0046872">
    <property type="term" value="F:metal ion binding"/>
    <property type="evidence" value="ECO:0007669"/>
    <property type="project" value="UniProtKB-KW"/>
</dbReference>
<dbReference type="SUPFAM" id="SSF55486">
    <property type="entry name" value="Metalloproteases ('zincins'), catalytic domain"/>
    <property type="match status" value="1"/>
</dbReference>
<evidence type="ECO:0000256" key="2">
    <source>
        <dbReference type="SAM" id="SignalP"/>
    </source>
</evidence>
<keyword evidence="6" id="KW-1185">Reference proteome</keyword>
<dbReference type="AlphaFoldDB" id="A0AAE0W1F0"/>
<accession>A0AAE0W1F0</accession>
<feature type="binding site" evidence="1">
    <location>
        <position position="438"/>
    </location>
    <ligand>
        <name>Zn(2+)</name>
        <dbReference type="ChEBI" id="CHEBI:29105"/>
        <note>catalytic</note>
    </ligand>
</feature>
<feature type="signal peptide" evidence="2">
    <location>
        <begin position="1"/>
        <end position="25"/>
    </location>
</feature>
<dbReference type="PROSITE" id="PS50214">
    <property type="entry name" value="DISINTEGRIN_2"/>
    <property type="match status" value="1"/>
</dbReference>
<evidence type="ECO:0000256" key="1">
    <source>
        <dbReference type="PROSITE-ProRule" id="PRU00276"/>
    </source>
</evidence>
<evidence type="ECO:0008006" key="7">
    <source>
        <dbReference type="Google" id="ProtNLM"/>
    </source>
</evidence>
<dbReference type="Proteomes" id="UP001195483">
    <property type="component" value="Unassembled WGS sequence"/>
</dbReference>
<reference evidence="5" key="2">
    <citation type="journal article" date="2021" name="Genome Biol. Evol.">
        <title>Developing a high-quality reference genome for a parasitic bivalve with doubly uniparental inheritance (Bivalvia: Unionida).</title>
        <authorList>
            <person name="Smith C.H."/>
        </authorList>
    </citation>
    <scope>NUCLEOTIDE SEQUENCE</scope>
    <source>
        <strain evidence="5">CHS0354</strain>
        <tissue evidence="5">Mantle</tissue>
    </source>
</reference>
<dbReference type="Pfam" id="PF13574">
    <property type="entry name" value="Reprolysin_2"/>
    <property type="match status" value="1"/>
</dbReference>
<dbReference type="GO" id="GO:0006509">
    <property type="term" value="P:membrane protein ectodomain proteolysis"/>
    <property type="evidence" value="ECO:0007669"/>
    <property type="project" value="TreeGrafter"/>
</dbReference>
<dbReference type="InterPro" id="IPR036436">
    <property type="entry name" value="Disintegrin_dom_sf"/>
</dbReference>
<comment type="caution">
    <text evidence="5">The sequence shown here is derived from an EMBL/GenBank/DDBJ whole genome shotgun (WGS) entry which is preliminary data.</text>
</comment>
<evidence type="ECO:0000313" key="6">
    <source>
        <dbReference type="Proteomes" id="UP001195483"/>
    </source>
</evidence>
<keyword evidence="1" id="KW-0479">Metal-binding</keyword>
<dbReference type="PANTHER" id="PTHR45702">
    <property type="entry name" value="ADAM10/ADAM17 METALLOPEPTIDASE FAMILY MEMBER"/>
    <property type="match status" value="1"/>
</dbReference>
<dbReference type="PANTHER" id="PTHR45702:SF2">
    <property type="entry name" value="KUZBANIAN, ISOFORM A"/>
    <property type="match status" value="1"/>
</dbReference>
<dbReference type="GO" id="GO:0004222">
    <property type="term" value="F:metalloendopeptidase activity"/>
    <property type="evidence" value="ECO:0007669"/>
    <property type="project" value="InterPro"/>
</dbReference>
<dbReference type="EMBL" id="JAEAOA010002354">
    <property type="protein sequence ID" value="KAK3597916.1"/>
    <property type="molecule type" value="Genomic_DNA"/>
</dbReference>
<name>A0AAE0W1F0_9BIVA</name>
<comment type="caution">
    <text evidence="1">Lacks conserved residue(s) required for the propagation of feature annotation.</text>
</comment>
<keyword evidence="1" id="KW-0862">Zinc</keyword>
<reference evidence="5" key="3">
    <citation type="submission" date="2023-05" db="EMBL/GenBank/DDBJ databases">
        <authorList>
            <person name="Smith C.H."/>
        </authorList>
    </citation>
    <scope>NUCLEOTIDE SEQUENCE</scope>
    <source>
        <strain evidence="5">CHS0354</strain>
        <tissue evidence="5">Mantle</tissue>
    </source>
</reference>
<feature type="domain" description="Disintegrin" evidence="3">
    <location>
        <begin position="513"/>
        <end position="603"/>
    </location>
</feature>
<dbReference type="InterPro" id="IPR051489">
    <property type="entry name" value="ADAM_Metalloproteinase"/>
</dbReference>
<feature type="chain" id="PRO_5042221763" description="Disintegrin and metalloproteinase domain-containing protein 10" evidence="2">
    <location>
        <begin position="26"/>
        <end position="603"/>
    </location>
</feature>
<dbReference type="InterPro" id="IPR001762">
    <property type="entry name" value="Disintegrin_dom"/>
</dbReference>
<dbReference type="PROSITE" id="PS50215">
    <property type="entry name" value="ADAM_MEPRO"/>
    <property type="match status" value="1"/>
</dbReference>
<evidence type="ECO:0000259" key="3">
    <source>
        <dbReference type="PROSITE" id="PS50214"/>
    </source>
</evidence>
<feature type="domain" description="Peptidase M12B" evidence="4">
    <location>
        <begin position="295"/>
        <end position="494"/>
    </location>
</feature>